<evidence type="ECO:0000256" key="7">
    <source>
        <dbReference type="ARBA" id="ARBA00023141"/>
    </source>
</evidence>
<keyword evidence="5" id="KW-0808">Transferase</keyword>
<dbReference type="SUPFAM" id="SSF52418">
    <property type="entry name" value="Nucleoside phosphorylase/phosphoribosyltransferase catalytic domain"/>
    <property type="match status" value="1"/>
</dbReference>
<accession>A0A381RIZ1</accession>
<dbReference type="GO" id="GO:0005829">
    <property type="term" value="C:cytosol"/>
    <property type="evidence" value="ECO:0007669"/>
    <property type="project" value="TreeGrafter"/>
</dbReference>
<evidence type="ECO:0000256" key="3">
    <source>
        <dbReference type="ARBA" id="ARBA00022605"/>
    </source>
</evidence>
<dbReference type="FunFam" id="3.40.1030.10:FF:000002">
    <property type="entry name" value="Anthranilate phosphoribosyltransferase"/>
    <property type="match status" value="1"/>
</dbReference>
<gene>
    <name evidence="10" type="ORF">METZ01_LOCUS44639</name>
</gene>
<dbReference type="EC" id="2.4.2.18" evidence="2"/>
<evidence type="ECO:0000256" key="5">
    <source>
        <dbReference type="ARBA" id="ARBA00022679"/>
    </source>
</evidence>
<dbReference type="Pfam" id="PF02885">
    <property type="entry name" value="Glycos_trans_3N"/>
    <property type="match status" value="1"/>
</dbReference>
<dbReference type="GO" id="GO:0004048">
    <property type="term" value="F:anthranilate phosphoribosyltransferase activity"/>
    <property type="evidence" value="ECO:0007669"/>
    <property type="project" value="UniProtKB-EC"/>
</dbReference>
<dbReference type="PANTHER" id="PTHR43285">
    <property type="entry name" value="ANTHRANILATE PHOSPHORIBOSYLTRANSFERASE"/>
    <property type="match status" value="1"/>
</dbReference>
<keyword evidence="3" id="KW-0028">Amino-acid biosynthesis</keyword>
<dbReference type="InterPro" id="IPR035902">
    <property type="entry name" value="Nuc_phospho_transferase"/>
</dbReference>
<evidence type="ECO:0000256" key="4">
    <source>
        <dbReference type="ARBA" id="ARBA00022676"/>
    </source>
</evidence>
<keyword evidence="4" id="KW-0328">Glycosyltransferase</keyword>
<dbReference type="Gene3D" id="1.20.970.10">
    <property type="entry name" value="Transferase, Pyrimidine Nucleoside Phosphorylase, Chain C"/>
    <property type="match status" value="1"/>
</dbReference>
<organism evidence="10">
    <name type="scientific">marine metagenome</name>
    <dbReference type="NCBI Taxonomy" id="408172"/>
    <lineage>
        <taxon>unclassified sequences</taxon>
        <taxon>metagenomes</taxon>
        <taxon>ecological metagenomes</taxon>
    </lineage>
</organism>
<dbReference type="InterPro" id="IPR017459">
    <property type="entry name" value="Glycosyl_Trfase_fam3_N_dom"/>
</dbReference>
<evidence type="ECO:0000259" key="9">
    <source>
        <dbReference type="Pfam" id="PF02885"/>
    </source>
</evidence>
<protein>
    <recommendedName>
        <fullName evidence="2">anthranilate phosphoribosyltransferase</fullName>
        <ecNumber evidence="2">2.4.2.18</ecNumber>
    </recommendedName>
</protein>
<dbReference type="HAMAP" id="MF_00211">
    <property type="entry name" value="TrpD"/>
    <property type="match status" value="1"/>
</dbReference>
<evidence type="ECO:0000313" key="10">
    <source>
        <dbReference type="EMBL" id="SUZ91785.1"/>
    </source>
</evidence>
<dbReference type="Pfam" id="PF00591">
    <property type="entry name" value="Glycos_transf_3"/>
    <property type="match status" value="1"/>
</dbReference>
<dbReference type="PANTHER" id="PTHR43285:SF2">
    <property type="entry name" value="ANTHRANILATE PHOSPHORIBOSYLTRANSFERASE"/>
    <property type="match status" value="1"/>
</dbReference>
<feature type="domain" description="Glycosyl transferase family 3 N-terminal" evidence="9">
    <location>
        <begin position="16"/>
        <end position="66"/>
    </location>
</feature>
<sequence length="336" mass="36560">MKDFEEIILKIPLSGLTREEAKLAFNYILEGKAEDHQIEKFLLGLKERGETIEEISAGADVMIEKALYVKAPNNAIDTCGTGGDSLGSYNISTATSLVAAGAGAFIAKHGNRALSSKSGSSEVLEELGVKLNIDPSKISKCIFEAKVGFMYAPNHHPAMKFVGPTRKKLGVRTIFNLLGPLSNPARVKRQIMGVYDKRWLEPIARTLKDLGSKKAWIISGSDGMDEITTTGISYISELNEGRIKNFEFNPQDYGINLSSNEDLRGGNPKYNADKIRSLLDGEIGPFRDIVVLNSGVALFVSGITTSIEEGIEISKESIDKGKALTSMRKLIEISNS</sequence>
<evidence type="ECO:0000256" key="1">
    <source>
        <dbReference type="ARBA" id="ARBA00004907"/>
    </source>
</evidence>
<dbReference type="AlphaFoldDB" id="A0A381RIZ1"/>
<reference evidence="10" key="1">
    <citation type="submission" date="2018-05" db="EMBL/GenBank/DDBJ databases">
        <authorList>
            <person name="Lanie J.A."/>
            <person name="Ng W.-L."/>
            <person name="Kazmierczak K.M."/>
            <person name="Andrzejewski T.M."/>
            <person name="Davidsen T.M."/>
            <person name="Wayne K.J."/>
            <person name="Tettelin H."/>
            <person name="Glass J.I."/>
            <person name="Rusch D."/>
            <person name="Podicherti R."/>
            <person name="Tsui H.-C.T."/>
            <person name="Winkler M.E."/>
        </authorList>
    </citation>
    <scope>NUCLEOTIDE SEQUENCE</scope>
</reference>
<dbReference type="InterPro" id="IPR000312">
    <property type="entry name" value="Glycosyl_Trfase_fam3"/>
</dbReference>
<comment type="pathway">
    <text evidence="1">Amino-acid biosynthesis; L-tryptophan biosynthesis; L-tryptophan from chorismate: step 2/5.</text>
</comment>
<keyword evidence="6" id="KW-0822">Tryptophan biosynthesis</keyword>
<evidence type="ECO:0000256" key="2">
    <source>
        <dbReference type="ARBA" id="ARBA00011948"/>
    </source>
</evidence>
<dbReference type="NCBIfam" id="TIGR01245">
    <property type="entry name" value="trpD"/>
    <property type="match status" value="1"/>
</dbReference>
<dbReference type="GO" id="GO:0000162">
    <property type="term" value="P:L-tryptophan biosynthetic process"/>
    <property type="evidence" value="ECO:0007669"/>
    <property type="project" value="UniProtKB-KW"/>
</dbReference>
<evidence type="ECO:0000259" key="8">
    <source>
        <dbReference type="Pfam" id="PF00591"/>
    </source>
</evidence>
<keyword evidence="7" id="KW-0057">Aromatic amino acid biosynthesis</keyword>
<evidence type="ECO:0000256" key="6">
    <source>
        <dbReference type="ARBA" id="ARBA00022822"/>
    </source>
</evidence>
<dbReference type="Gene3D" id="3.40.1030.10">
    <property type="entry name" value="Nucleoside phosphorylase/phosphoribosyltransferase catalytic domain"/>
    <property type="match status" value="1"/>
</dbReference>
<name>A0A381RIZ1_9ZZZZ</name>
<dbReference type="InterPro" id="IPR036320">
    <property type="entry name" value="Glycosyl_Trfase_fam3_N_dom_sf"/>
</dbReference>
<dbReference type="InterPro" id="IPR005940">
    <property type="entry name" value="Anthranilate_Pribosyl_Tfrase"/>
</dbReference>
<dbReference type="SUPFAM" id="SSF47648">
    <property type="entry name" value="Nucleoside phosphorylase/phosphoribosyltransferase N-terminal domain"/>
    <property type="match status" value="1"/>
</dbReference>
<proteinExistence type="inferred from homology"/>
<feature type="domain" description="Glycosyl transferase family 3" evidence="8">
    <location>
        <begin position="74"/>
        <end position="324"/>
    </location>
</feature>
<dbReference type="EMBL" id="UINC01002004">
    <property type="protein sequence ID" value="SUZ91785.1"/>
    <property type="molecule type" value="Genomic_DNA"/>
</dbReference>